<dbReference type="STRING" id="1355015.LK06_021780"/>
<feature type="transmembrane region" description="Helical" evidence="1">
    <location>
        <begin position="73"/>
        <end position="99"/>
    </location>
</feature>
<proteinExistence type="predicted"/>
<dbReference type="AlphaFoldDB" id="A0A221P2A4"/>
<keyword evidence="3" id="KW-1185">Reference proteome</keyword>
<keyword evidence="1" id="KW-0472">Membrane</keyword>
<dbReference type="CDD" id="cd07328">
    <property type="entry name" value="M48_Ste24p_like"/>
    <property type="match status" value="1"/>
</dbReference>
<evidence type="ECO:0000256" key="1">
    <source>
        <dbReference type="SAM" id="Phobius"/>
    </source>
</evidence>
<gene>
    <name evidence="2" type="ORF">LK07_22935</name>
</gene>
<feature type="transmembrane region" description="Helical" evidence="1">
    <location>
        <begin position="105"/>
        <end position="121"/>
    </location>
</feature>
<evidence type="ECO:0000313" key="2">
    <source>
        <dbReference type="EMBL" id="ASN26389.1"/>
    </source>
</evidence>
<dbReference type="Gene3D" id="3.30.2010.10">
    <property type="entry name" value="Metalloproteases ('zincins'), catalytic domain"/>
    <property type="match status" value="1"/>
</dbReference>
<evidence type="ECO:0008006" key="4">
    <source>
        <dbReference type="Google" id="ProtNLM"/>
    </source>
</evidence>
<organism evidence="2 3">
    <name type="scientific">Streptomyces pluripotens</name>
    <dbReference type="NCBI Taxonomy" id="1355015"/>
    <lineage>
        <taxon>Bacteria</taxon>
        <taxon>Bacillati</taxon>
        <taxon>Actinomycetota</taxon>
        <taxon>Actinomycetes</taxon>
        <taxon>Kitasatosporales</taxon>
        <taxon>Streptomycetaceae</taxon>
        <taxon>Streptomyces</taxon>
    </lineage>
</organism>
<reference evidence="2 3" key="1">
    <citation type="submission" date="2017-07" db="EMBL/GenBank/DDBJ databases">
        <title>Genome sequence of Streptomyces pluripotens MUSC 137T.</title>
        <authorList>
            <person name="Ser H.-L."/>
            <person name="Lee L.-H."/>
        </authorList>
    </citation>
    <scope>NUCLEOTIDE SEQUENCE [LARGE SCALE GENOMIC DNA]</scope>
    <source>
        <strain evidence="2 3">MUSC 137</strain>
    </source>
</reference>
<evidence type="ECO:0000313" key="3">
    <source>
        <dbReference type="Proteomes" id="UP000031501"/>
    </source>
</evidence>
<dbReference type="Proteomes" id="UP000031501">
    <property type="component" value="Chromosome"/>
</dbReference>
<protein>
    <recommendedName>
        <fullName evidence="4">Peptidase M48 domain-containing protein</fullName>
    </recommendedName>
</protein>
<dbReference type="KEGG" id="splu:LK06_021780"/>
<keyword evidence="1" id="KW-1133">Transmembrane helix</keyword>
<name>A0A221P2A4_9ACTN</name>
<accession>A0A221P2A4</accession>
<keyword evidence="1" id="KW-0812">Transmembrane</keyword>
<sequence length="424" mass="46420">MQENTDAACPQCRATLRASDPRFSVWCPACDWNLDPIGGEGSWRSRSRAVARHERLFHRVLANGTQAAPSNAALYGAIVLATAVNLVTLALTGAGVWLLAAAGTWPERILGVLALLIAVLLRPRLGRMPGNVLAPDTAPTLYEVADRISAGLGTRPVDFIAVDGRFRSAYKVVGIRRRRVLVLGLPLWESLTPDERLALLGYELAHARVGARLSGRWIQAALDALVSWADVFRPGTDEQRERHAAVLSARRWAGRSGVGMANFGEALLRPLQELLVHTVHLLHRLLSRLGERSGEQAEYGADEAAARLASARSVEGLLEALLLRETAVFALRRAARSEGDVWEELRDHMNSVPGTERARRLRLSELRGDAAGTGFPPTYLRIQFVRKLSFAELPVPVTSAESRSIDAELEPTRAVFAAWLRESI</sequence>
<dbReference type="EMBL" id="CP022433">
    <property type="protein sequence ID" value="ASN26389.1"/>
    <property type="molecule type" value="Genomic_DNA"/>
</dbReference>